<dbReference type="Pfam" id="PF03061">
    <property type="entry name" value="4HBT"/>
    <property type="match status" value="1"/>
</dbReference>
<evidence type="ECO:0000313" key="3">
    <source>
        <dbReference type="EMBL" id="TKW54386.1"/>
    </source>
</evidence>
<feature type="region of interest" description="Disordered" evidence="1">
    <location>
        <begin position="164"/>
        <end position="193"/>
    </location>
</feature>
<keyword evidence="4" id="KW-1185">Reference proteome</keyword>
<feature type="region of interest" description="Disordered" evidence="1">
    <location>
        <begin position="1"/>
        <end position="37"/>
    </location>
</feature>
<feature type="region of interest" description="Disordered" evidence="1">
    <location>
        <begin position="58"/>
        <end position="79"/>
    </location>
</feature>
<dbReference type="PANTHER" id="PTHR47260:SF1">
    <property type="entry name" value="UPF0644 PROTEIN PB2B4.06"/>
    <property type="match status" value="1"/>
</dbReference>
<evidence type="ECO:0000313" key="4">
    <source>
        <dbReference type="Proteomes" id="UP000310108"/>
    </source>
</evidence>
<organism evidence="3 4">
    <name type="scientific">Colletotrichum tanaceti</name>
    <dbReference type="NCBI Taxonomy" id="1306861"/>
    <lineage>
        <taxon>Eukaryota</taxon>
        <taxon>Fungi</taxon>
        <taxon>Dikarya</taxon>
        <taxon>Ascomycota</taxon>
        <taxon>Pezizomycotina</taxon>
        <taxon>Sordariomycetes</taxon>
        <taxon>Hypocreomycetidae</taxon>
        <taxon>Glomerellales</taxon>
        <taxon>Glomerellaceae</taxon>
        <taxon>Colletotrichum</taxon>
        <taxon>Colletotrichum destructivum species complex</taxon>
    </lineage>
</organism>
<feature type="domain" description="Thioesterase" evidence="2">
    <location>
        <begin position="335"/>
        <end position="380"/>
    </location>
</feature>
<protein>
    <recommendedName>
        <fullName evidence="2">Thioesterase domain-containing protein</fullName>
    </recommendedName>
</protein>
<dbReference type="CDD" id="cd03443">
    <property type="entry name" value="PaaI_thioesterase"/>
    <property type="match status" value="1"/>
</dbReference>
<dbReference type="InterPro" id="IPR052061">
    <property type="entry name" value="PTE-AB_protein"/>
</dbReference>
<dbReference type="Proteomes" id="UP000310108">
    <property type="component" value="Unassembled WGS sequence"/>
</dbReference>
<name>A0A4V6DGW7_9PEZI</name>
<accession>A0A4V6DGW7</accession>
<dbReference type="EMBL" id="PJEX01000140">
    <property type="protein sequence ID" value="TKW54386.1"/>
    <property type="molecule type" value="Genomic_DNA"/>
</dbReference>
<dbReference type="STRING" id="1306861.A0A4V6DGW7"/>
<dbReference type="InterPro" id="IPR006683">
    <property type="entry name" value="Thioestr_dom"/>
</dbReference>
<reference evidence="3 4" key="1">
    <citation type="journal article" date="2019" name="PLoS ONE">
        <title>Comparative genome analysis indicates high evolutionary potential of pathogenicity genes in Colletotrichum tanaceti.</title>
        <authorList>
            <person name="Lelwala R.V."/>
            <person name="Korhonen P.K."/>
            <person name="Young N.D."/>
            <person name="Scott J.B."/>
            <person name="Ades P.A."/>
            <person name="Gasser R.B."/>
            <person name="Taylor P.W.J."/>
        </authorList>
    </citation>
    <scope>NUCLEOTIDE SEQUENCE [LARGE SCALE GENOMIC DNA]</scope>
    <source>
        <strain evidence="3">BRIP57314</strain>
    </source>
</reference>
<evidence type="ECO:0000256" key="1">
    <source>
        <dbReference type="SAM" id="MobiDB-lite"/>
    </source>
</evidence>
<sequence>MVGWPKLRVSSPCPTDANSHRIPDRHRETGETVSPPQFERLHNPRLARTRSNIVPDDIDTNATIVPSPLPTLSPPPPSPEMIPRPMAASRVLRDLSVRRASRPPAFFTPATFLPFSSTAQSRLKALGNPLPSPAPYASQAPPAANAANAALANLSHLTPAQITALLSTPPTPPPPGGGGGFSQPDGQQQPSRSRRSRALWAVAFFVLGYKLTADEIATWRFAFPFMHPPVETKDAAEIAMYRDKATYATIEDYPILQSMVPQVNEAGTRATLTDWEQWQPYQDFPAETLSKHLCGGTLNNPNALGLVHLVFRNRLTGEIVLAIMFGDGTSGWPAVVHGGMLSTIMDEAMARLAALNFSANTAVTARLSLDFKIPVSPRMLYIVRVNKALPDFQKRSSDEEDKTDRKMWVIGRMEDPDGATVLEAKGLFVVPKGGNIQPLGKHF</sequence>
<feature type="compositionally biased region" description="Pro residues" evidence="1">
    <location>
        <begin position="67"/>
        <end position="79"/>
    </location>
</feature>
<dbReference type="AlphaFoldDB" id="A0A4V6DGW7"/>
<feature type="compositionally biased region" description="Basic and acidic residues" evidence="1">
    <location>
        <begin position="18"/>
        <end position="30"/>
    </location>
</feature>
<evidence type="ECO:0000259" key="2">
    <source>
        <dbReference type="Pfam" id="PF03061"/>
    </source>
</evidence>
<gene>
    <name evidence="3" type="ORF">CTA1_4030</name>
</gene>
<dbReference type="InterPro" id="IPR029069">
    <property type="entry name" value="HotDog_dom_sf"/>
</dbReference>
<dbReference type="PANTHER" id="PTHR47260">
    <property type="entry name" value="UPF0644 PROTEIN PB2B4.06"/>
    <property type="match status" value="1"/>
</dbReference>
<comment type="caution">
    <text evidence="3">The sequence shown here is derived from an EMBL/GenBank/DDBJ whole genome shotgun (WGS) entry which is preliminary data.</text>
</comment>
<dbReference type="Gene3D" id="3.10.129.10">
    <property type="entry name" value="Hotdog Thioesterase"/>
    <property type="match status" value="1"/>
</dbReference>
<feature type="compositionally biased region" description="Low complexity" evidence="1">
    <location>
        <begin position="182"/>
        <end position="191"/>
    </location>
</feature>
<proteinExistence type="predicted"/>
<dbReference type="SUPFAM" id="SSF54637">
    <property type="entry name" value="Thioesterase/thiol ester dehydrase-isomerase"/>
    <property type="match status" value="1"/>
</dbReference>